<keyword evidence="5" id="KW-1185">Reference proteome</keyword>
<feature type="compositionally biased region" description="Polar residues" evidence="1">
    <location>
        <begin position="1"/>
        <end position="10"/>
    </location>
</feature>
<evidence type="ECO:0000256" key="1">
    <source>
        <dbReference type="SAM" id="MobiDB-lite"/>
    </source>
</evidence>
<sequence length="378" mass="41583">MPEDNTSSASLDHEKKTVPSEDNVVQAQHDLLDALSTAVTDVIQERSEVDEIDIPAMSHAELTDVAFNHGLLDDEQTRRFIDFMSLSSNFVSASMTKRLKMIPQLVYSIAKLLADMRREMGQYSEIANHFEMLTSEFGELVLTTQHNMAMLLPHLSEAREHIDVLTNALQPSSSEAPLSSTDQTDVNLALKELAEGVRAMIKNARVDQRHSHELDQRLKEFQVIVAAKSDTAQRRVNFAQYFYFLGPALSSALGGALAELACEQGALRSVSFVSSTGGASALITAHPIIGGLMLGGGLAISVVAIVHHLWTRHQKNAIVFLTTICDQLVKLSAANRSLMKELNRFEEAAYDMSVKVDQIARTITSSSAQYRAKNARVC</sequence>
<dbReference type="AlphaFoldDB" id="A0A814YHU7"/>
<feature type="transmembrane region" description="Helical" evidence="2">
    <location>
        <begin position="281"/>
        <end position="306"/>
    </location>
</feature>
<proteinExistence type="predicted"/>
<protein>
    <submittedName>
        <fullName evidence="3">Uncharacterized protein</fullName>
    </submittedName>
</protein>
<reference evidence="3" key="1">
    <citation type="submission" date="2021-02" db="EMBL/GenBank/DDBJ databases">
        <authorList>
            <person name="Nowell W R."/>
        </authorList>
    </citation>
    <scope>NUCLEOTIDE SEQUENCE</scope>
</reference>
<dbReference type="Proteomes" id="UP000663829">
    <property type="component" value="Unassembled WGS sequence"/>
</dbReference>
<keyword evidence="2" id="KW-0472">Membrane</keyword>
<evidence type="ECO:0000313" key="5">
    <source>
        <dbReference type="Proteomes" id="UP000663829"/>
    </source>
</evidence>
<dbReference type="Proteomes" id="UP000681722">
    <property type="component" value="Unassembled WGS sequence"/>
</dbReference>
<evidence type="ECO:0000313" key="4">
    <source>
        <dbReference type="EMBL" id="CAF3992444.1"/>
    </source>
</evidence>
<dbReference type="OrthoDB" id="10586044at2759"/>
<name>A0A814YHU7_9BILA</name>
<dbReference type="EMBL" id="CAJOBC010009622">
    <property type="protein sequence ID" value="CAF3992444.1"/>
    <property type="molecule type" value="Genomic_DNA"/>
</dbReference>
<gene>
    <name evidence="3" type="ORF">GPM918_LOCUS25109</name>
    <name evidence="4" type="ORF">SRO942_LOCUS25115</name>
</gene>
<keyword evidence="2" id="KW-0812">Transmembrane</keyword>
<organism evidence="3 5">
    <name type="scientific">Didymodactylos carnosus</name>
    <dbReference type="NCBI Taxonomy" id="1234261"/>
    <lineage>
        <taxon>Eukaryota</taxon>
        <taxon>Metazoa</taxon>
        <taxon>Spiralia</taxon>
        <taxon>Gnathifera</taxon>
        <taxon>Rotifera</taxon>
        <taxon>Eurotatoria</taxon>
        <taxon>Bdelloidea</taxon>
        <taxon>Philodinida</taxon>
        <taxon>Philodinidae</taxon>
        <taxon>Didymodactylos</taxon>
    </lineage>
</organism>
<keyword evidence="2" id="KW-1133">Transmembrane helix</keyword>
<evidence type="ECO:0000313" key="3">
    <source>
        <dbReference type="EMBL" id="CAF1229726.1"/>
    </source>
</evidence>
<accession>A0A814YHU7</accession>
<comment type="caution">
    <text evidence="3">The sequence shown here is derived from an EMBL/GenBank/DDBJ whole genome shotgun (WGS) entry which is preliminary data.</text>
</comment>
<evidence type="ECO:0000256" key="2">
    <source>
        <dbReference type="SAM" id="Phobius"/>
    </source>
</evidence>
<feature type="region of interest" description="Disordered" evidence="1">
    <location>
        <begin position="1"/>
        <end position="20"/>
    </location>
</feature>
<dbReference type="EMBL" id="CAJNOQ010009617">
    <property type="protein sequence ID" value="CAF1229726.1"/>
    <property type="molecule type" value="Genomic_DNA"/>
</dbReference>